<dbReference type="PANTHER" id="PTHR28106:SF1">
    <property type="entry name" value="MITOCHONDRIAL ATPASE COMPLEX SUBUNIT ATP10"/>
    <property type="match status" value="1"/>
</dbReference>
<dbReference type="GO" id="GO:0005743">
    <property type="term" value="C:mitochondrial inner membrane"/>
    <property type="evidence" value="ECO:0007669"/>
    <property type="project" value="TreeGrafter"/>
</dbReference>
<dbReference type="AlphaFoldDB" id="K1VPB9"/>
<sequence length="290" mass="32251">MSVSRIPLRLSTARLASSVRFVSSQAPPPPPPPQPEQPESSKASRAKVAFLSGASPDQPEVKSVKDKDPYAVPPLSRPLGTTKVPTSIPKTWAEKKEELLDRDRHKAKRKALLKEASQGYFHDYNLAKKANGGKLWVAPPVLIREDALTGSTVHTTDLLKGKVSLVAIQTTRVSEEHVQSFVEPVLEDWEGQPGFQYVIANPLKSMLLSFFVSSLKRTVPESRWPSYLCSSGEWNLFDPLGIENQLLGYVYLVDENCKIRWAGCATAKPEETESLRKSTAVLMKRMKESR</sequence>
<dbReference type="HOGENOM" id="CLU_047290_0_0_1"/>
<gene>
    <name evidence="2" type="ORF">A1Q2_03236</name>
</gene>
<feature type="compositionally biased region" description="Pro residues" evidence="1">
    <location>
        <begin position="26"/>
        <end position="36"/>
    </location>
</feature>
<organism evidence="2 3">
    <name type="scientific">Trichosporon asahii var. asahii (strain CBS 8904)</name>
    <name type="common">Yeast</name>
    <dbReference type="NCBI Taxonomy" id="1220162"/>
    <lineage>
        <taxon>Eukaryota</taxon>
        <taxon>Fungi</taxon>
        <taxon>Dikarya</taxon>
        <taxon>Basidiomycota</taxon>
        <taxon>Agaricomycotina</taxon>
        <taxon>Tremellomycetes</taxon>
        <taxon>Trichosporonales</taxon>
        <taxon>Trichosporonaceae</taxon>
        <taxon>Trichosporon</taxon>
    </lineage>
</organism>
<evidence type="ECO:0000256" key="1">
    <source>
        <dbReference type="SAM" id="MobiDB-lite"/>
    </source>
</evidence>
<evidence type="ECO:0000313" key="3">
    <source>
        <dbReference type="Proteomes" id="UP000006757"/>
    </source>
</evidence>
<dbReference type="GO" id="GO:0033615">
    <property type="term" value="P:mitochondrial proton-transporting ATP synthase complex assembly"/>
    <property type="evidence" value="ECO:0007669"/>
    <property type="project" value="TreeGrafter"/>
</dbReference>
<dbReference type="Proteomes" id="UP000006757">
    <property type="component" value="Unassembled WGS sequence"/>
</dbReference>
<dbReference type="Pfam" id="PF05176">
    <property type="entry name" value="ATP-synt_10"/>
    <property type="match status" value="1"/>
</dbReference>
<evidence type="ECO:0000313" key="2">
    <source>
        <dbReference type="EMBL" id="EKD02476.1"/>
    </source>
</evidence>
<dbReference type="EMBL" id="AMBO01000282">
    <property type="protein sequence ID" value="EKD02476.1"/>
    <property type="molecule type" value="Genomic_DNA"/>
</dbReference>
<dbReference type="STRING" id="1220162.K1VPB9"/>
<dbReference type="InterPro" id="IPR007849">
    <property type="entry name" value="ATP10"/>
</dbReference>
<comment type="caution">
    <text evidence="2">The sequence shown here is derived from an EMBL/GenBank/DDBJ whole genome shotgun (WGS) entry which is preliminary data.</text>
</comment>
<proteinExistence type="predicted"/>
<evidence type="ECO:0008006" key="4">
    <source>
        <dbReference type="Google" id="ProtNLM"/>
    </source>
</evidence>
<dbReference type="InParanoid" id="K1VPB9"/>
<keyword evidence="3" id="KW-1185">Reference proteome</keyword>
<feature type="region of interest" description="Disordered" evidence="1">
    <location>
        <begin position="19"/>
        <end position="86"/>
    </location>
</feature>
<name>K1VPB9_TRIAC</name>
<reference evidence="2 3" key="1">
    <citation type="journal article" date="2012" name="Eukaryot. Cell">
        <title>Genome sequence of the Trichosporon asahii environmental strain CBS 8904.</title>
        <authorList>
            <person name="Yang R.Y."/>
            <person name="Li H.T."/>
            <person name="Zhu H."/>
            <person name="Zhou G.P."/>
            <person name="Wang M."/>
            <person name="Wang L."/>
        </authorList>
    </citation>
    <scope>NUCLEOTIDE SEQUENCE [LARGE SCALE GENOMIC DNA]</scope>
    <source>
        <strain evidence="2 3">CBS 8904</strain>
    </source>
</reference>
<dbReference type="PANTHER" id="PTHR28106">
    <property type="entry name" value="MITOCHONDRIAL ATPASE COMPLEX SUBUNIT ATP10"/>
    <property type="match status" value="1"/>
</dbReference>
<dbReference type="OMA" id="YFPNFHG"/>
<accession>K1VPB9</accession>
<dbReference type="OrthoDB" id="17089at2759"/>
<dbReference type="FunCoup" id="K1VPB9">
    <property type="interactions" value="31"/>
</dbReference>
<dbReference type="eggNOG" id="KOG4614">
    <property type="taxonomic scope" value="Eukaryota"/>
</dbReference>
<feature type="compositionally biased region" description="Basic and acidic residues" evidence="1">
    <location>
        <begin position="59"/>
        <end position="69"/>
    </location>
</feature>
<protein>
    <recommendedName>
        <fullName evidence="4">F1F0 ATP synthase assembly protein Atp10</fullName>
    </recommendedName>
</protein>